<dbReference type="Proteomes" id="UP000007015">
    <property type="component" value="Chromosome 10"/>
</dbReference>
<sequence length="93" mass="10210">MGWDVGVGSQGLQLEAQESLVGSFTLTPLSPTTSSVLRRRCLLRHRMDHLVGAIKKDARDVNPPLPRPAAEKKGPRKRCVFGWMISAVETKDG</sequence>
<proteinExistence type="predicted"/>
<accession>A2Z4L0</accession>
<evidence type="ECO:0000313" key="2">
    <source>
        <dbReference type="Proteomes" id="UP000007015"/>
    </source>
</evidence>
<dbReference type="AlphaFoldDB" id="A2Z4L0"/>
<dbReference type="Gramene" id="BGIOSGA032446-TA">
    <property type="protein sequence ID" value="BGIOSGA032446-PA"/>
    <property type="gene ID" value="BGIOSGA032446"/>
</dbReference>
<protein>
    <submittedName>
        <fullName evidence="1">Uncharacterized protein</fullName>
    </submittedName>
</protein>
<dbReference type="EMBL" id="CM000135">
    <property type="protein sequence ID" value="EAY77544.1"/>
    <property type="molecule type" value="Genomic_DNA"/>
</dbReference>
<name>A2Z4L0_ORYSI</name>
<keyword evidence="2" id="KW-1185">Reference proteome</keyword>
<gene>
    <name evidence="1" type="ORF">OsI_32584</name>
</gene>
<reference evidence="1 2" key="1">
    <citation type="journal article" date="2005" name="PLoS Biol.">
        <title>The genomes of Oryza sativa: a history of duplications.</title>
        <authorList>
            <person name="Yu J."/>
            <person name="Wang J."/>
            <person name="Lin W."/>
            <person name="Li S."/>
            <person name="Li H."/>
            <person name="Zhou J."/>
            <person name="Ni P."/>
            <person name="Dong W."/>
            <person name="Hu S."/>
            <person name="Zeng C."/>
            <person name="Zhang J."/>
            <person name="Zhang Y."/>
            <person name="Li R."/>
            <person name="Xu Z."/>
            <person name="Li S."/>
            <person name="Li X."/>
            <person name="Zheng H."/>
            <person name="Cong L."/>
            <person name="Lin L."/>
            <person name="Yin J."/>
            <person name="Geng J."/>
            <person name="Li G."/>
            <person name="Shi J."/>
            <person name="Liu J."/>
            <person name="Lv H."/>
            <person name="Li J."/>
            <person name="Wang J."/>
            <person name="Deng Y."/>
            <person name="Ran L."/>
            <person name="Shi X."/>
            <person name="Wang X."/>
            <person name="Wu Q."/>
            <person name="Li C."/>
            <person name="Ren X."/>
            <person name="Wang J."/>
            <person name="Wang X."/>
            <person name="Li D."/>
            <person name="Liu D."/>
            <person name="Zhang X."/>
            <person name="Ji Z."/>
            <person name="Zhao W."/>
            <person name="Sun Y."/>
            <person name="Zhang Z."/>
            <person name="Bao J."/>
            <person name="Han Y."/>
            <person name="Dong L."/>
            <person name="Ji J."/>
            <person name="Chen P."/>
            <person name="Wu S."/>
            <person name="Liu J."/>
            <person name="Xiao Y."/>
            <person name="Bu D."/>
            <person name="Tan J."/>
            <person name="Yang L."/>
            <person name="Ye C."/>
            <person name="Zhang J."/>
            <person name="Xu J."/>
            <person name="Zhou Y."/>
            <person name="Yu Y."/>
            <person name="Zhang B."/>
            <person name="Zhuang S."/>
            <person name="Wei H."/>
            <person name="Liu B."/>
            <person name="Lei M."/>
            <person name="Yu H."/>
            <person name="Li Y."/>
            <person name="Xu H."/>
            <person name="Wei S."/>
            <person name="He X."/>
            <person name="Fang L."/>
            <person name="Zhang Z."/>
            <person name="Zhang Y."/>
            <person name="Huang X."/>
            <person name="Su Z."/>
            <person name="Tong W."/>
            <person name="Li J."/>
            <person name="Tong Z."/>
            <person name="Li S."/>
            <person name="Ye J."/>
            <person name="Wang L."/>
            <person name="Fang L."/>
            <person name="Lei T."/>
            <person name="Chen C."/>
            <person name="Chen H."/>
            <person name="Xu Z."/>
            <person name="Li H."/>
            <person name="Huang H."/>
            <person name="Zhang F."/>
            <person name="Xu H."/>
            <person name="Li N."/>
            <person name="Zhao C."/>
            <person name="Li S."/>
            <person name="Dong L."/>
            <person name="Huang Y."/>
            <person name="Li L."/>
            <person name="Xi Y."/>
            <person name="Qi Q."/>
            <person name="Li W."/>
            <person name="Zhang B."/>
            <person name="Hu W."/>
            <person name="Zhang Y."/>
            <person name="Tian X."/>
            <person name="Jiao Y."/>
            <person name="Liang X."/>
            <person name="Jin J."/>
            <person name="Gao L."/>
            <person name="Zheng W."/>
            <person name="Hao B."/>
            <person name="Liu S."/>
            <person name="Wang W."/>
            <person name="Yuan L."/>
            <person name="Cao M."/>
            <person name="McDermott J."/>
            <person name="Samudrala R."/>
            <person name="Wang J."/>
            <person name="Wong G.K."/>
            <person name="Yang H."/>
        </authorList>
    </citation>
    <scope>NUCLEOTIDE SEQUENCE [LARGE SCALE GENOMIC DNA]</scope>
    <source>
        <strain evidence="2">cv. 93-11</strain>
    </source>
</reference>
<evidence type="ECO:0000313" key="1">
    <source>
        <dbReference type="EMBL" id="EAY77544.1"/>
    </source>
</evidence>
<organism evidence="1 2">
    <name type="scientific">Oryza sativa subsp. indica</name>
    <name type="common">Rice</name>
    <dbReference type="NCBI Taxonomy" id="39946"/>
    <lineage>
        <taxon>Eukaryota</taxon>
        <taxon>Viridiplantae</taxon>
        <taxon>Streptophyta</taxon>
        <taxon>Embryophyta</taxon>
        <taxon>Tracheophyta</taxon>
        <taxon>Spermatophyta</taxon>
        <taxon>Magnoliopsida</taxon>
        <taxon>Liliopsida</taxon>
        <taxon>Poales</taxon>
        <taxon>Poaceae</taxon>
        <taxon>BOP clade</taxon>
        <taxon>Oryzoideae</taxon>
        <taxon>Oryzeae</taxon>
        <taxon>Oryzinae</taxon>
        <taxon>Oryza</taxon>
        <taxon>Oryza sativa</taxon>
    </lineage>
</organism>
<dbReference type="HOGENOM" id="CLU_2403516_0_0_1"/>